<dbReference type="InterPro" id="IPR024516">
    <property type="entry name" value="Mce_C"/>
</dbReference>
<feature type="domain" description="Mce/MlaD" evidence="2">
    <location>
        <begin position="49"/>
        <end position="123"/>
    </location>
</feature>
<keyword evidence="1" id="KW-0472">Membrane</keyword>
<dbReference type="Pfam" id="PF02470">
    <property type="entry name" value="MlaD"/>
    <property type="match status" value="1"/>
</dbReference>
<evidence type="ECO:0000259" key="3">
    <source>
        <dbReference type="Pfam" id="PF11887"/>
    </source>
</evidence>
<accession>A0AAD1HGB0</accession>
<feature type="domain" description="Mammalian cell entry C-terminal" evidence="3">
    <location>
        <begin position="129"/>
        <end position="301"/>
    </location>
</feature>
<dbReference type="GO" id="GO:0005576">
    <property type="term" value="C:extracellular region"/>
    <property type="evidence" value="ECO:0007669"/>
    <property type="project" value="TreeGrafter"/>
</dbReference>
<dbReference type="AlphaFoldDB" id="A0AAD1HGB0"/>
<evidence type="ECO:0000256" key="1">
    <source>
        <dbReference type="SAM" id="Phobius"/>
    </source>
</evidence>
<dbReference type="KEGG" id="mmor:MMOR_58830"/>
<evidence type="ECO:0000313" key="4">
    <source>
        <dbReference type="EMBL" id="BBX04947.1"/>
    </source>
</evidence>
<keyword evidence="5" id="KW-1185">Reference proteome</keyword>
<dbReference type="Proteomes" id="UP000466681">
    <property type="component" value="Chromosome"/>
</dbReference>
<keyword evidence="1" id="KW-0812">Transmembrane</keyword>
<dbReference type="InterPro" id="IPR003399">
    <property type="entry name" value="Mce/MlaD"/>
</dbReference>
<dbReference type="RefSeq" id="WP_083156455.1">
    <property type="nucleotide sequence ID" value="NZ_AP022560.1"/>
</dbReference>
<evidence type="ECO:0000259" key="2">
    <source>
        <dbReference type="Pfam" id="PF02470"/>
    </source>
</evidence>
<feature type="transmembrane region" description="Helical" evidence="1">
    <location>
        <begin position="20"/>
        <end position="39"/>
    </location>
</feature>
<dbReference type="InterPro" id="IPR052336">
    <property type="entry name" value="MlaD_Phospholipid_Transporter"/>
</dbReference>
<organism evidence="4 5">
    <name type="scientific">Mycolicibacterium moriokaense</name>
    <dbReference type="NCBI Taxonomy" id="39691"/>
    <lineage>
        <taxon>Bacteria</taxon>
        <taxon>Bacillati</taxon>
        <taxon>Actinomycetota</taxon>
        <taxon>Actinomycetes</taxon>
        <taxon>Mycobacteriales</taxon>
        <taxon>Mycobacteriaceae</taxon>
        <taxon>Mycolicibacterium</taxon>
    </lineage>
</organism>
<keyword evidence="1" id="KW-1133">Transmembrane helix</keyword>
<protein>
    <submittedName>
        <fullName evidence="4">Mammalian cell entry protein</fullName>
    </submittedName>
</protein>
<dbReference type="Pfam" id="PF11887">
    <property type="entry name" value="Mce4_CUP1"/>
    <property type="match status" value="1"/>
</dbReference>
<proteinExistence type="predicted"/>
<evidence type="ECO:0000313" key="5">
    <source>
        <dbReference type="Proteomes" id="UP000466681"/>
    </source>
</evidence>
<dbReference type="NCBIfam" id="TIGR00996">
    <property type="entry name" value="Mtu_fam_mce"/>
    <property type="match status" value="1"/>
</dbReference>
<dbReference type="EMBL" id="AP022560">
    <property type="protein sequence ID" value="BBX04947.1"/>
    <property type="molecule type" value="Genomic_DNA"/>
</dbReference>
<sequence length="493" mass="52443">MRLPGQHFRQRLNKRVKVQLAIFTVVATIAGAVMVFGYIKLPAYLGIGQYTVTVQLSRAAGLYAGGNVTYRGTEVGRVADVRLTNTGVDAVLSLRSDVRVPGDVDAQVHSVSAVGEQYVALIPRSGNGAPLKDGDVVPLARTSVPPDINSLLDAANRALQAIPQANVKTVVDESYTAFGGLGPEIARLVKGSTQLAIDARANLEPLTVLIDRSGPVLDAQAESATSIEAWADHVADLTRQLSTRDAAVAGVLEKGPAAAEAGRQLFDRLQATIPVLMANLSSLGRVTLVYNPAIEQILVLLPQAMAGIQTTTVANRGTKHPGLYMDFNLNFNLPPPCTTGYLPAQQWRSPALTDVPERTTDDMYCRIPQDAPNAVRGARNFPCLAQPGKRAPTAAMCESDEQYVPLNDGNNWKGDPNATLTGQDIPAPHKLAPTPPPAAPLPSGLAPPVSVAYYDPVKGAYMGPDGKQYIQSDLAQGEKDRSWQSMLIPRAGN</sequence>
<gene>
    <name evidence="4" type="ORF">MMOR_58830</name>
</gene>
<reference evidence="4 5" key="1">
    <citation type="journal article" date="2019" name="Emerg. Microbes Infect.">
        <title>Comprehensive subspecies identification of 175 nontuberculous mycobacteria species based on 7547 genomic profiles.</title>
        <authorList>
            <person name="Matsumoto Y."/>
            <person name="Kinjo T."/>
            <person name="Motooka D."/>
            <person name="Nabeya D."/>
            <person name="Jung N."/>
            <person name="Uechi K."/>
            <person name="Horii T."/>
            <person name="Iida T."/>
            <person name="Fujita J."/>
            <person name="Nakamura S."/>
        </authorList>
    </citation>
    <scope>NUCLEOTIDE SEQUENCE [LARGE SCALE GENOMIC DNA]</scope>
    <source>
        <strain evidence="4 5">JCM 6375</strain>
    </source>
</reference>
<name>A0AAD1HGB0_9MYCO</name>
<dbReference type="PANTHER" id="PTHR33371:SF16">
    <property type="entry name" value="MCE-FAMILY PROTEIN MCE3F"/>
    <property type="match status" value="1"/>
</dbReference>
<dbReference type="PANTHER" id="PTHR33371">
    <property type="entry name" value="INTERMEMBRANE PHOSPHOLIPID TRANSPORT SYSTEM BINDING PROTEIN MLAD-RELATED"/>
    <property type="match status" value="1"/>
</dbReference>
<dbReference type="InterPro" id="IPR005693">
    <property type="entry name" value="Mce"/>
</dbReference>